<dbReference type="Proteomes" id="UP000032503">
    <property type="component" value="Unassembled WGS sequence"/>
</dbReference>
<proteinExistence type="predicted"/>
<protein>
    <recommendedName>
        <fullName evidence="3">WG containing repeat-containing protein</fullName>
    </recommendedName>
</protein>
<accession>A0ABR5CHW9</accession>
<evidence type="ECO:0000313" key="2">
    <source>
        <dbReference type="Proteomes" id="UP000032503"/>
    </source>
</evidence>
<comment type="caution">
    <text evidence="1">The sequence shown here is derived from an EMBL/GenBank/DDBJ whole genome shotgun (WGS) entry which is preliminary data.</text>
</comment>
<reference evidence="1 2" key="1">
    <citation type="journal article" date="2001" name="Int. J. Syst. Evol. Microbiol.">
        <title>Agreia bicolorata gen. nov., sp. nov., to accommodate actinobacteria isolated from narrow reed grass infected by the nematode Heteroanguina graminophila.</title>
        <authorList>
            <person name="Evtushenko L.I."/>
            <person name="Dorofeeva L.V."/>
            <person name="Dobrovolskaya T.G."/>
            <person name="Streshinskaya G.M."/>
            <person name="Subbotin S.A."/>
            <person name="Tiedje J.M."/>
        </authorList>
    </citation>
    <scope>NUCLEOTIDE SEQUENCE [LARGE SCALE GENOMIC DNA]</scope>
    <source>
        <strain evidence="1 2">VKM Ac-1804</strain>
    </source>
</reference>
<sequence>MPTIEQVDQVGNYGPVDIEGTPVIISRWQSDSVEGRPIPTGRWYAVQAPDGHLFGLIDASGGLMYAFEPFAIGVALGATVRTLDEGIRILVSKRRP</sequence>
<evidence type="ECO:0000313" key="1">
    <source>
        <dbReference type="EMBL" id="KJC65199.1"/>
    </source>
</evidence>
<gene>
    <name evidence="1" type="ORF">TZ00_06685</name>
</gene>
<keyword evidence="2" id="KW-1185">Reference proteome</keyword>
<organism evidence="1 2">
    <name type="scientific">Agreia bicolorata</name>
    <dbReference type="NCBI Taxonomy" id="110935"/>
    <lineage>
        <taxon>Bacteria</taxon>
        <taxon>Bacillati</taxon>
        <taxon>Actinomycetota</taxon>
        <taxon>Actinomycetes</taxon>
        <taxon>Micrococcales</taxon>
        <taxon>Microbacteriaceae</taxon>
        <taxon>Agreia</taxon>
    </lineage>
</organism>
<dbReference type="RefSeq" id="WP_044440129.1">
    <property type="nucleotide sequence ID" value="NZ_JYFC01000002.1"/>
</dbReference>
<dbReference type="EMBL" id="JYFC01000002">
    <property type="protein sequence ID" value="KJC65199.1"/>
    <property type="molecule type" value="Genomic_DNA"/>
</dbReference>
<evidence type="ECO:0008006" key="3">
    <source>
        <dbReference type="Google" id="ProtNLM"/>
    </source>
</evidence>
<name>A0ABR5CHW9_9MICO</name>